<feature type="compositionally biased region" description="Polar residues" evidence="1">
    <location>
        <begin position="50"/>
        <end position="69"/>
    </location>
</feature>
<accession>A0A9Q5SSF0</accession>
<feature type="region of interest" description="Disordered" evidence="1">
    <location>
        <begin position="1"/>
        <end position="69"/>
    </location>
</feature>
<sequence>MADTACFLVIPRQAREQDSFEASSQMRGQAQRQPGGKHRDKPVPALDAGSQENRQYRPSQKSRQALSPA</sequence>
<proteinExistence type="predicted"/>
<dbReference type="Proteomes" id="UP000195975">
    <property type="component" value="Unassembled WGS sequence"/>
</dbReference>
<reference evidence="3" key="1">
    <citation type="submission" date="2017-04" db="EMBL/GenBank/DDBJ databases">
        <title>Function of individual gut microbiota members based on whole genome sequencing of pure cultures obtained from chicken caecum.</title>
        <authorList>
            <person name="Medvecky M."/>
            <person name="Cejkova D."/>
            <person name="Polansky O."/>
            <person name="Karasova D."/>
            <person name="Kubasova T."/>
            <person name="Cizek A."/>
            <person name="Rychlik I."/>
        </authorList>
    </citation>
    <scope>NUCLEOTIDE SEQUENCE [LARGE SCALE GENOMIC DNA]</scope>
    <source>
        <strain evidence="3">An42</strain>
    </source>
</reference>
<dbReference type="EMBL" id="NFIJ01000005">
    <property type="protein sequence ID" value="OUO05837.1"/>
    <property type="molecule type" value="Genomic_DNA"/>
</dbReference>
<evidence type="ECO:0000256" key="1">
    <source>
        <dbReference type="SAM" id="MobiDB-lite"/>
    </source>
</evidence>
<evidence type="ECO:0000313" key="2">
    <source>
        <dbReference type="EMBL" id="OUO05837.1"/>
    </source>
</evidence>
<feature type="compositionally biased region" description="Polar residues" evidence="1">
    <location>
        <begin position="20"/>
        <end position="32"/>
    </location>
</feature>
<evidence type="ECO:0000313" key="3">
    <source>
        <dbReference type="Proteomes" id="UP000195975"/>
    </source>
</evidence>
<organism evidence="2 3">
    <name type="scientific">Parabacteroides johnsonii</name>
    <dbReference type="NCBI Taxonomy" id="387661"/>
    <lineage>
        <taxon>Bacteria</taxon>
        <taxon>Pseudomonadati</taxon>
        <taxon>Bacteroidota</taxon>
        <taxon>Bacteroidia</taxon>
        <taxon>Bacteroidales</taxon>
        <taxon>Tannerellaceae</taxon>
        <taxon>Parabacteroides</taxon>
    </lineage>
</organism>
<comment type="caution">
    <text evidence="2">The sequence shown here is derived from an EMBL/GenBank/DDBJ whole genome shotgun (WGS) entry which is preliminary data.</text>
</comment>
<dbReference type="AlphaFoldDB" id="A0A9Q5SSF0"/>
<protein>
    <submittedName>
        <fullName evidence="2">Uncharacterized protein</fullName>
    </submittedName>
</protein>
<name>A0A9Q5SSF0_9BACT</name>
<gene>
    <name evidence="2" type="ORF">B5F96_07150</name>
</gene>